<dbReference type="NCBIfam" id="TIGR00100">
    <property type="entry name" value="hypA"/>
    <property type="match status" value="1"/>
</dbReference>
<keyword evidence="2 5" id="KW-0533">Nickel</keyword>
<feature type="binding site" evidence="5">
    <location>
        <position position="73"/>
    </location>
    <ligand>
        <name>Zn(2+)</name>
        <dbReference type="ChEBI" id="CHEBI:29105"/>
    </ligand>
</feature>
<gene>
    <name evidence="5" type="primary">hypA</name>
    <name evidence="7" type="ORF">B9L23_10295</name>
</gene>
<proteinExistence type="inferred from homology"/>
<feature type="binding site" evidence="5">
    <location>
        <position position="76"/>
    </location>
    <ligand>
        <name>Zn(2+)</name>
        <dbReference type="ChEBI" id="CHEBI:29105"/>
    </ligand>
</feature>
<dbReference type="PIRSF" id="PIRSF004761">
    <property type="entry name" value="Hydrgn_mat_HypA"/>
    <property type="match status" value="1"/>
</dbReference>
<dbReference type="PROSITE" id="PS01249">
    <property type="entry name" value="HYPA"/>
    <property type="match status" value="1"/>
</dbReference>
<evidence type="ECO:0000313" key="8">
    <source>
        <dbReference type="Proteomes" id="UP000198394"/>
    </source>
</evidence>
<dbReference type="InterPro" id="IPR000688">
    <property type="entry name" value="HypA/HybF"/>
</dbReference>
<accession>A0A226QL86</accession>
<dbReference type="Pfam" id="PF01155">
    <property type="entry name" value="HypA"/>
    <property type="match status" value="1"/>
</dbReference>
<keyword evidence="3 5" id="KW-0479">Metal-binding</keyword>
<comment type="caution">
    <text evidence="7">The sequence shown here is derived from an EMBL/GenBank/DDBJ whole genome shotgun (WGS) entry which is preliminary data.</text>
</comment>
<organism evidence="7 8">
    <name type="scientific">Parageobacillus galactosidasius</name>
    <dbReference type="NCBI Taxonomy" id="883812"/>
    <lineage>
        <taxon>Bacteria</taxon>
        <taxon>Bacillati</taxon>
        <taxon>Bacillota</taxon>
        <taxon>Bacilli</taxon>
        <taxon>Bacillales</taxon>
        <taxon>Anoxybacillaceae</taxon>
        <taxon>Parageobacillus</taxon>
    </lineage>
</organism>
<protein>
    <recommendedName>
        <fullName evidence="5">Hydrogenase maturation factor HypA</fullName>
    </recommendedName>
</protein>
<dbReference type="GO" id="GO:0051604">
    <property type="term" value="P:protein maturation"/>
    <property type="evidence" value="ECO:0007669"/>
    <property type="project" value="InterPro"/>
</dbReference>
<dbReference type="GO" id="GO:0008270">
    <property type="term" value="F:zinc ion binding"/>
    <property type="evidence" value="ECO:0007669"/>
    <property type="project" value="UniProtKB-UniRule"/>
</dbReference>
<dbReference type="PANTHER" id="PTHR34535">
    <property type="entry name" value="HYDROGENASE MATURATION FACTOR HYPA"/>
    <property type="match status" value="1"/>
</dbReference>
<evidence type="ECO:0000313" key="7">
    <source>
        <dbReference type="EMBL" id="OXB93313.1"/>
    </source>
</evidence>
<dbReference type="EMBL" id="NDYL01000002">
    <property type="protein sequence ID" value="OXB93313.1"/>
    <property type="molecule type" value="Genomic_DNA"/>
</dbReference>
<feature type="compositionally biased region" description="Low complexity" evidence="6">
    <location>
        <begin position="123"/>
        <end position="137"/>
    </location>
</feature>
<feature type="region of interest" description="Disordered" evidence="6">
    <location>
        <begin position="114"/>
        <end position="137"/>
    </location>
</feature>
<feature type="binding site" evidence="5">
    <location>
        <position position="2"/>
    </location>
    <ligand>
        <name>Ni(2+)</name>
        <dbReference type="ChEBI" id="CHEBI:49786"/>
    </ligand>
</feature>
<evidence type="ECO:0000256" key="2">
    <source>
        <dbReference type="ARBA" id="ARBA00022596"/>
    </source>
</evidence>
<name>A0A226QL86_9BACL</name>
<dbReference type="AlphaFoldDB" id="A0A226QL86"/>
<keyword evidence="8" id="KW-1185">Reference proteome</keyword>
<feature type="binding site" evidence="5">
    <location>
        <position position="93"/>
    </location>
    <ligand>
        <name>Zn(2+)</name>
        <dbReference type="ChEBI" id="CHEBI:29105"/>
    </ligand>
</feature>
<reference evidence="7 8" key="1">
    <citation type="submission" date="2017-04" db="EMBL/GenBank/DDBJ databases">
        <title>The genome sequence of Parageobacillus galactosidasius DSM 18751.</title>
        <authorList>
            <person name="Ramaloko W.T."/>
            <person name="Koen N."/>
            <person name="Polliack S."/>
            <person name="Aliyu H."/>
            <person name="Lebre P."/>
            <person name="Mohr T."/>
            <person name="Oswald F."/>
            <person name="Zwick M."/>
            <person name="Neumann A."/>
            <person name="Syldatk C."/>
            <person name="Cowan D."/>
            <person name="De Maayer P."/>
        </authorList>
    </citation>
    <scope>NUCLEOTIDE SEQUENCE [LARGE SCALE GENOMIC DNA]</scope>
    <source>
        <strain evidence="7 8">DSM 18751</strain>
    </source>
</reference>
<evidence type="ECO:0000256" key="1">
    <source>
        <dbReference type="ARBA" id="ARBA00010748"/>
    </source>
</evidence>
<feature type="binding site" evidence="5">
    <location>
        <position position="90"/>
    </location>
    <ligand>
        <name>Zn(2+)</name>
        <dbReference type="ChEBI" id="CHEBI:29105"/>
    </ligand>
</feature>
<dbReference type="PANTHER" id="PTHR34535:SF3">
    <property type="entry name" value="HYDROGENASE MATURATION FACTOR HYPA"/>
    <property type="match status" value="1"/>
</dbReference>
<dbReference type="RefSeq" id="WP_089098303.1">
    <property type="nucleotide sequence ID" value="NZ_NDYL01000002.1"/>
</dbReference>
<dbReference type="HAMAP" id="MF_00213">
    <property type="entry name" value="HypA_HybF"/>
    <property type="match status" value="1"/>
</dbReference>
<dbReference type="GO" id="GO:0016151">
    <property type="term" value="F:nickel cation binding"/>
    <property type="evidence" value="ECO:0007669"/>
    <property type="project" value="UniProtKB-UniRule"/>
</dbReference>
<comment type="similarity">
    <text evidence="1 5">Belongs to the HypA/HybF family.</text>
</comment>
<comment type="function">
    <text evidence="5">Involved in the maturation of [NiFe] hydrogenases. Required for nickel insertion into the metal center of the hydrogenase.</text>
</comment>
<evidence type="ECO:0000256" key="4">
    <source>
        <dbReference type="ARBA" id="ARBA00022833"/>
    </source>
</evidence>
<evidence type="ECO:0000256" key="5">
    <source>
        <dbReference type="HAMAP-Rule" id="MF_00213"/>
    </source>
</evidence>
<evidence type="ECO:0000256" key="6">
    <source>
        <dbReference type="SAM" id="MobiDB-lite"/>
    </source>
</evidence>
<dbReference type="Gene3D" id="3.30.2320.80">
    <property type="match status" value="1"/>
</dbReference>
<dbReference type="InterPro" id="IPR020538">
    <property type="entry name" value="Hydgase_Ni_incorp_HypA/HybF_CS"/>
</dbReference>
<sequence length="137" mass="14813">MHELSIAHSLVELAMEAAENSGIKQVKALYLKLGALSGVVKEALEFSFDVVVQGTPLEGAKLIIEDVPVKVFCPDCQEARILPEPFPMRCPVCGTKTGQVLAGREMELYALEGGEENARDGVESSNCRNSSECSEEK</sequence>
<evidence type="ECO:0000256" key="3">
    <source>
        <dbReference type="ARBA" id="ARBA00022723"/>
    </source>
</evidence>
<dbReference type="Proteomes" id="UP000198394">
    <property type="component" value="Unassembled WGS sequence"/>
</dbReference>
<keyword evidence="4 5" id="KW-0862">Zinc</keyword>